<evidence type="ECO:0000313" key="1">
    <source>
        <dbReference type="EnsemblPlants" id="Solyc02g092353.1.1"/>
    </source>
</evidence>
<proteinExistence type="predicted"/>
<evidence type="ECO:0000313" key="2">
    <source>
        <dbReference type="Proteomes" id="UP000004994"/>
    </source>
</evidence>
<organism evidence="1">
    <name type="scientific">Solanum lycopersicum</name>
    <name type="common">Tomato</name>
    <name type="synonym">Lycopersicon esculentum</name>
    <dbReference type="NCBI Taxonomy" id="4081"/>
    <lineage>
        <taxon>Eukaryota</taxon>
        <taxon>Viridiplantae</taxon>
        <taxon>Streptophyta</taxon>
        <taxon>Embryophyta</taxon>
        <taxon>Tracheophyta</taxon>
        <taxon>Spermatophyta</taxon>
        <taxon>Magnoliopsida</taxon>
        <taxon>eudicotyledons</taxon>
        <taxon>Gunneridae</taxon>
        <taxon>Pentapetalae</taxon>
        <taxon>asterids</taxon>
        <taxon>lamiids</taxon>
        <taxon>Solanales</taxon>
        <taxon>Solanaceae</taxon>
        <taxon>Solanoideae</taxon>
        <taxon>Solaneae</taxon>
        <taxon>Solanum</taxon>
        <taxon>Solanum subgen. Lycopersicon</taxon>
    </lineage>
</organism>
<dbReference type="Gramene" id="Solyc02g092353.1.1">
    <property type="protein sequence ID" value="Solyc02g092353.1.1"/>
    <property type="gene ID" value="Solyc02g092353.1"/>
</dbReference>
<name>A0A3Q7FCY7_SOLLC</name>
<accession>A0A3Q7FCY7</accession>
<dbReference type="Proteomes" id="UP000004994">
    <property type="component" value="Chromosome 2"/>
</dbReference>
<sequence>MCNLFTVTPEESEKEVLWREKEKEIGEVSLDRWNLGGQGKIFGLKLSSLLTFQDPINSLFYNLFLLLNPYLPLQFGWGKILQKLTFQQLVKQLILRGTSYAQNLMISSTD</sequence>
<reference evidence="1" key="2">
    <citation type="submission" date="2019-01" db="UniProtKB">
        <authorList>
            <consortium name="EnsemblPlants"/>
        </authorList>
    </citation>
    <scope>IDENTIFICATION</scope>
    <source>
        <strain evidence="1">cv. Heinz 1706</strain>
    </source>
</reference>
<dbReference type="EnsemblPlants" id="Solyc02g092353.1.1">
    <property type="protein sequence ID" value="Solyc02g092353.1.1"/>
    <property type="gene ID" value="Solyc02g092353.1"/>
</dbReference>
<dbReference type="AlphaFoldDB" id="A0A3Q7FCY7"/>
<protein>
    <submittedName>
        <fullName evidence="1">Uncharacterized protein</fullName>
    </submittedName>
</protein>
<keyword evidence="2" id="KW-1185">Reference proteome</keyword>
<dbReference type="InParanoid" id="A0A3Q7FCY7"/>
<reference evidence="1" key="1">
    <citation type="journal article" date="2012" name="Nature">
        <title>The tomato genome sequence provides insights into fleshy fruit evolution.</title>
        <authorList>
            <consortium name="Tomato Genome Consortium"/>
        </authorList>
    </citation>
    <scope>NUCLEOTIDE SEQUENCE [LARGE SCALE GENOMIC DNA]</scope>
    <source>
        <strain evidence="1">cv. Heinz 1706</strain>
    </source>
</reference>